<dbReference type="Pfam" id="PF03759">
    <property type="entry name" value="PRONE"/>
    <property type="match status" value="1"/>
</dbReference>
<evidence type="ECO:0000313" key="5">
    <source>
        <dbReference type="Proteomes" id="UP000834106"/>
    </source>
</evidence>
<evidence type="ECO:0000313" key="4">
    <source>
        <dbReference type="EMBL" id="CAI9756429.1"/>
    </source>
</evidence>
<dbReference type="Proteomes" id="UP000834106">
    <property type="component" value="Chromosome 2"/>
</dbReference>
<feature type="domain" description="PRONE" evidence="3">
    <location>
        <begin position="1"/>
        <end position="244"/>
    </location>
</feature>
<dbReference type="InterPro" id="IPR038937">
    <property type="entry name" value="RopGEF"/>
</dbReference>
<evidence type="ECO:0000256" key="1">
    <source>
        <dbReference type="ARBA" id="ARBA00022658"/>
    </source>
</evidence>
<keyword evidence="1 2" id="KW-0344">Guanine-nucleotide releasing factor</keyword>
<sequence length="244" mass="27515">MNEKTKQNKIGMLHGELRAARRVSESFSLLHEDFFTPFLLMNDSVFLQWPMKLVLYIGYTGQLQGDRILVCRSWKHVGKFNAFWIIQEDTSASASTSSEKWWLPVPCVPSTGLSEKSMKHLFQKRDCAYQIHKASLSINNSILAEMEIQKSYLATLPKNGKASVGDNIHHYMYTTEKFSPGCLLDSLDIGSEHEALDIATEKKALAEAEVVPVTGVSVKDAVAEVVPDRQYWMLNPDKSRECGL</sequence>
<name>A0AAD2DJM4_9LAMI</name>
<dbReference type="PANTHER" id="PTHR33101">
    <property type="entry name" value="ROP GUANINE NUCLEOTIDE EXCHANGE FACTOR 1"/>
    <property type="match status" value="1"/>
</dbReference>
<evidence type="ECO:0000259" key="3">
    <source>
        <dbReference type="PROSITE" id="PS51334"/>
    </source>
</evidence>
<dbReference type="Gene3D" id="1.20.58.2010">
    <property type="entry name" value="PRONE domain, subdomain 1"/>
    <property type="match status" value="1"/>
</dbReference>
<dbReference type="PANTHER" id="PTHR33101:SF47">
    <property type="entry name" value="ROP GUANINE NUCLEOTIDE EXCHANGE FACTOR 2-RELATED"/>
    <property type="match status" value="1"/>
</dbReference>
<keyword evidence="5" id="KW-1185">Reference proteome</keyword>
<reference evidence="4" key="1">
    <citation type="submission" date="2023-05" db="EMBL/GenBank/DDBJ databases">
        <authorList>
            <person name="Huff M."/>
        </authorList>
    </citation>
    <scope>NUCLEOTIDE SEQUENCE</scope>
</reference>
<gene>
    <name evidence="4" type="ORF">FPE_LOCUS3859</name>
</gene>
<dbReference type="EMBL" id="OU503037">
    <property type="protein sequence ID" value="CAI9756429.1"/>
    <property type="molecule type" value="Genomic_DNA"/>
</dbReference>
<dbReference type="InterPro" id="IPR005512">
    <property type="entry name" value="PRONE_dom"/>
</dbReference>
<dbReference type="PROSITE" id="PS51334">
    <property type="entry name" value="PRONE"/>
    <property type="match status" value="1"/>
</dbReference>
<dbReference type="GO" id="GO:0005085">
    <property type="term" value="F:guanyl-nucleotide exchange factor activity"/>
    <property type="evidence" value="ECO:0007669"/>
    <property type="project" value="UniProtKB-UniRule"/>
</dbReference>
<evidence type="ECO:0000256" key="2">
    <source>
        <dbReference type="PROSITE-ProRule" id="PRU00663"/>
    </source>
</evidence>
<protein>
    <recommendedName>
        <fullName evidence="3">PRONE domain-containing protein</fullName>
    </recommendedName>
</protein>
<proteinExistence type="predicted"/>
<accession>A0AAD2DJM4</accession>
<organism evidence="4 5">
    <name type="scientific">Fraxinus pennsylvanica</name>
    <dbReference type="NCBI Taxonomy" id="56036"/>
    <lineage>
        <taxon>Eukaryota</taxon>
        <taxon>Viridiplantae</taxon>
        <taxon>Streptophyta</taxon>
        <taxon>Embryophyta</taxon>
        <taxon>Tracheophyta</taxon>
        <taxon>Spermatophyta</taxon>
        <taxon>Magnoliopsida</taxon>
        <taxon>eudicotyledons</taxon>
        <taxon>Gunneridae</taxon>
        <taxon>Pentapetalae</taxon>
        <taxon>asterids</taxon>
        <taxon>lamiids</taxon>
        <taxon>Lamiales</taxon>
        <taxon>Oleaceae</taxon>
        <taxon>Oleeae</taxon>
        <taxon>Fraxinus</taxon>
    </lineage>
</organism>
<dbReference type="AlphaFoldDB" id="A0AAD2DJM4"/>